<dbReference type="PRINTS" id="PR01008">
    <property type="entry name" value="FLGLRINGFLGH"/>
</dbReference>
<keyword evidence="12" id="KW-0969">Cilium</keyword>
<keyword evidence="5 11" id="KW-0732">Signal</keyword>
<keyword evidence="13" id="KW-1185">Reference proteome</keyword>
<keyword evidence="12" id="KW-0966">Cell projection</keyword>
<evidence type="ECO:0000256" key="3">
    <source>
        <dbReference type="ARBA" id="ARBA00006929"/>
    </source>
</evidence>
<dbReference type="GO" id="GO:0003774">
    <property type="term" value="F:cytoskeletal motor activity"/>
    <property type="evidence" value="ECO:0007669"/>
    <property type="project" value="InterPro"/>
</dbReference>
<dbReference type="PROSITE" id="PS51257">
    <property type="entry name" value="PROKAR_LIPOPROTEIN"/>
    <property type="match status" value="1"/>
</dbReference>
<dbReference type="EMBL" id="LNXY01000027">
    <property type="protein sequence ID" value="KTC85544.1"/>
    <property type="molecule type" value="Genomic_DNA"/>
</dbReference>
<evidence type="ECO:0000256" key="5">
    <source>
        <dbReference type="ARBA" id="ARBA00022729"/>
    </source>
</evidence>
<comment type="function">
    <text evidence="1 11">Assembles around the rod to form the L-ring and probably protects the motor/basal body from shearing forces during rotation.</text>
</comment>
<evidence type="ECO:0000256" key="9">
    <source>
        <dbReference type="ARBA" id="ARBA00023237"/>
    </source>
</evidence>
<evidence type="ECO:0000256" key="1">
    <source>
        <dbReference type="ARBA" id="ARBA00002591"/>
    </source>
</evidence>
<gene>
    <name evidence="12" type="primary">flgH_2</name>
    <name evidence="11" type="synonym">flgH</name>
    <name evidence="12" type="ORF">Ldro_1869</name>
</gene>
<name>A0A0W0SQ83_9GAMM</name>
<dbReference type="HAMAP" id="MF_00415">
    <property type="entry name" value="FlgH"/>
    <property type="match status" value="1"/>
</dbReference>
<proteinExistence type="inferred from homology"/>
<dbReference type="InterPro" id="IPR000527">
    <property type="entry name" value="Flag_Lring"/>
</dbReference>
<sequence>MTNFRRVLGVCIISTLTGCDALNPPFPGTHPEYGPTYPTSPDPKQIRHVNGAIYDAETALPLFETPRARHVGDIITVILLEKTDAQKKASTRGQKNDMIQMKNKTFFGRPISIFGGYSFDFDMNSMRQFDGTGQEIQNNKLFGSISLTVSKVLSNGNMMVQGEKWYKINQGDEYIRLSGIIRPQDIKPDNTIVSDRIANARIAYGGVGELNNMNAQGWFSRFIWGPIYPT</sequence>
<evidence type="ECO:0000256" key="10">
    <source>
        <dbReference type="ARBA" id="ARBA00023288"/>
    </source>
</evidence>
<dbReference type="Pfam" id="PF02107">
    <property type="entry name" value="FlgH"/>
    <property type="match status" value="1"/>
</dbReference>
<accession>A0A0W0SQ83</accession>
<organism evidence="12 13">
    <name type="scientific">Legionella drozanskii LLAP-1</name>
    <dbReference type="NCBI Taxonomy" id="1212489"/>
    <lineage>
        <taxon>Bacteria</taxon>
        <taxon>Pseudomonadati</taxon>
        <taxon>Pseudomonadota</taxon>
        <taxon>Gammaproteobacteria</taxon>
        <taxon>Legionellales</taxon>
        <taxon>Legionellaceae</taxon>
        <taxon>Legionella</taxon>
    </lineage>
</organism>
<dbReference type="RefSeq" id="WP_058496170.1">
    <property type="nucleotide sequence ID" value="NZ_CAAAIU010000005.1"/>
</dbReference>
<evidence type="ECO:0000256" key="7">
    <source>
        <dbReference type="ARBA" id="ARBA00023139"/>
    </source>
</evidence>
<keyword evidence="12" id="KW-0282">Flagellum</keyword>
<keyword evidence="10 11" id="KW-0449">Lipoprotein</keyword>
<dbReference type="PANTHER" id="PTHR34933">
    <property type="entry name" value="FLAGELLAR L-RING PROTEIN"/>
    <property type="match status" value="1"/>
</dbReference>
<dbReference type="PATRIC" id="fig|1212489.4.peg.1976"/>
<keyword evidence="8 11" id="KW-0975">Bacterial flagellum</keyword>
<dbReference type="PANTHER" id="PTHR34933:SF1">
    <property type="entry name" value="FLAGELLAR L-RING PROTEIN"/>
    <property type="match status" value="1"/>
</dbReference>
<evidence type="ECO:0000313" key="13">
    <source>
        <dbReference type="Proteomes" id="UP000054736"/>
    </source>
</evidence>
<evidence type="ECO:0000256" key="6">
    <source>
        <dbReference type="ARBA" id="ARBA00023136"/>
    </source>
</evidence>
<evidence type="ECO:0000256" key="2">
    <source>
        <dbReference type="ARBA" id="ARBA00004635"/>
    </source>
</evidence>
<keyword evidence="6 11" id="KW-0472">Membrane</keyword>
<dbReference type="GO" id="GO:0009279">
    <property type="term" value="C:cell outer membrane"/>
    <property type="evidence" value="ECO:0007669"/>
    <property type="project" value="UniProtKB-SubCell"/>
</dbReference>
<evidence type="ECO:0000256" key="4">
    <source>
        <dbReference type="ARBA" id="ARBA00011439"/>
    </source>
</evidence>
<comment type="subunit">
    <text evidence="4 11">The basal body constitutes a major portion of the flagellar organelle and consists of four rings (L,P,S, and M) mounted on a central rod.</text>
</comment>
<dbReference type="STRING" id="1212489.Ldro_1869"/>
<evidence type="ECO:0000256" key="8">
    <source>
        <dbReference type="ARBA" id="ARBA00023143"/>
    </source>
</evidence>
<comment type="subcellular location">
    <subcellularLocation>
        <location evidence="11">Cell outer membrane</location>
        <topology evidence="11">Lipid-anchor</topology>
    </subcellularLocation>
    <subcellularLocation>
        <location evidence="11">Bacterial flagellum basal body</location>
    </subcellularLocation>
    <subcellularLocation>
        <location evidence="2">Membrane</location>
        <topology evidence="2">Lipid-anchor</topology>
    </subcellularLocation>
</comment>
<reference evidence="12 13" key="1">
    <citation type="submission" date="2015-11" db="EMBL/GenBank/DDBJ databases">
        <title>Genomic analysis of 38 Legionella species identifies large and diverse effector repertoires.</title>
        <authorList>
            <person name="Burstein D."/>
            <person name="Amaro F."/>
            <person name="Zusman T."/>
            <person name="Lifshitz Z."/>
            <person name="Cohen O."/>
            <person name="Gilbert J.A."/>
            <person name="Pupko T."/>
            <person name="Shuman H.A."/>
            <person name="Segal G."/>
        </authorList>
    </citation>
    <scope>NUCLEOTIDE SEQUENCE [LARGE SCALE GENOMIC DNA]</scope>
    <source>
        <strain evidence="12 13">ATCC 700990</strain>
    </source>
</reference>
<keyword evidence="9 11" id="KW-0998">Cell outer membrane</keyword>
<protein>
    <recommendedName>
        <fullName evidence="11">Flagellar L-ring protein</fullName>
    </recommendedName>
    <alternativeName>
        <fullName evidence="11">Basal body L-ring protein</fullName>
    </alternativeName>
</protein>
<dbReference type="Proteomes" id="UP000054736">
    <property type="component" value="Unassembled WGS sequence"/>
</dbReference>
<dbReference type="OrthoDB" id="9789463at2"/>
<keyword evidence="7" id="KW-0564">Palmitate</keyword>
<comment type="caution">
    <text evidence="12">The sequence shown here is derived from an EMBL/GenBank/DDBJ whole genome shotgun (WGS) entry which is preliminary data.</text>
</comment>
<dbReference type="GO" id="GO:0071973">
    <property type="term" value="P:bacterial-type flagellum-dependent cell motility"/>
    <property type="evidence" value="ECO:0007669"/>
    <property type="project" value="InterPro"/>
</dbReference>
<dbReference type="GO" id="GO:0009427">
    <property type="term" value="C:bacterial-type flagellum basal body, distal rod, L ring"/>
    <property type="evidence" value="ECO:0007669"/>
    <property type="project" value="InterPro"/>
</dbReference>
<dbReference type="AlphaFoldDB" id="A0A0W0SQ83"/>
<comment type="similarity">
    <text evidence="3 11">Belongs to the FlgH family.</text>
</comment>
<evidence type="ECO:0000313" key="12">
    <source>
        <dbReference type="EMBL" id="KTC85544.1"/>
    </source>
</evidence>
<evidence type="ECO:0000256" key="11">
    <source>
        <dbReference type="HAMAP-Rule" id="MF_00415"/>
    </source>
</evidence>